<dbReference type="GeneID" id="26513706"/>
<dbReference type="STRING" id="7217.A0A0N8P011"/>
<organism evidence="1 2">
    <name type="scientific">Drosophila ananassae</name>
    <name type="common">Fruit fly</name>
    <dbReference type="NCBI Taxonomy" id="7217"/>
    <lineage>
        <taxon>Eukaryota</taxon>
        <taxon>Metazoa</taxon>
        <taxon>Ecdysozoa</taxon>
        <taxon>Arthropoda</taxon>
        <taxon>Hexapoda</taxon>
        <taxon>Insecta</taxon>
        <taxon>Pterygota</taxon>
        <taxon>Neoptera</taxon>
        <taxon>Endopterygota</taxon>
        <taxon>Diptera</taxon>
        <taxon>Brachycera</taxon>
        <taxon>Muscomorpha</taxon>
        <taxon>Ephydroidea</taxon>
        <taxon>Drosophilidae</taxon>
        <taxon>Drosophila</taxon>
        <taxon>Sophophora</taxon>
    </lineage>
</organism>
<keyword evidence="2" id="KW-1185">Reference proteome</keyword>
<proteinExistence type="predicted"/>
<gene>
    <name evidence="1" type="primary">Dana\GF26297</name>
    <name evidence="1" type="ORF">GF26297</name>
</gene>
<protein>
    <submittedName>
        <fullName evidence="1">Uncharacterized protein</fullName>
    </submittedName>
</protein>
<sequence length="187" mass="21452">MFAKAKPRTPFVNTQLRQTKLCVSQKDHKLKYEGFVPEAPKLRPKVEFVYMPTPHSLPPPSNKVLEKSLLSAPLPPKKVLQGTYQKKDTTNKEDVLALMSKGGRDLINLIGRVEFSLKTHKMYPHLNVIWNVYGKLLRIIKGKRGENTLLVRNENSGPILQGIYYDFDGDLETLNTGKFEFFHIKLF</sequence>
<dbReference type="KEGG" id="dan:26513706"/>
<reference evidence="1 2" key="1">
    <citation type="journal article" date="2007" name="Nature">
        <title>Evolution of genes and genomes on the Drosophila phylogeny.</title>
        <authorList>
            <consortium name="Drosophila 12 Genomes Consortium"/>
            <person name="Clark A.G."/>
            <person name="Eisen M.B."/>
            <person name="Smith D.R."/>
            <person name="Bergman C.M."/>
            <person name="Oliver B."/>
            <person name="Markow T.A."/>
            <person name="Kaufman T.C."/>
            <person name="Kellis M."/>
            <person name="Gelbart W."/>
            <person name="Iyer V.N."/>
            <person name="Pollard D.A."/>
            <person name="Sackton T.B."/>
            <person name="Larracuente A.M."/>
            <person name="Singh N.D."/>
            <person name="Abad J.P."/>
            <person name="Abt D.N."/>
            <person name="Adryan B."/>
            <person name="Aguade M."/>
            <person name="Akashi H."/>
            <person name="Anderson W.W."/>
            <person name="Aquadro C.F."/>
            <person name="Ardell D.H."/>
            <person name="Arguello R."/>
            <person name="Artieri C.G."/>
            <person name="Barbash D.A."/>
            <person name="Barker D."/>
            <person name="Barsanti P."/>
            <person name="Batterham P."/>
            <person name="Batzoglou S."/>
            <person name="Begun D."/>
            <person name="Bhutkar A."/>
            <person name="Blanco E."/>
            <person name="Bosak S.A."/>
            <person name="Bradley R.K."/>
            <person name="Brand A.D."/>
            <person name="Brent M.R."/>
            <person name="Brooks A.N."/>
            <person name="Brown R.H."/>
            <person name="Butlin R.K."/>
            <person name="Caggese C."/>
            <person name="Calvi B.R."/>
            <person name="Bernardo de Carvalho A."/>
            <person name="Caspi A."/>
            <person name="Castrezana S."/>
            <person name="Celniker S.E."/>
            <person name="Chang J.L."/>
            <person name="Chapple C."/>
            <person name="Chatterji S."/>
            <person name="Chinwalla A."/>
            <person name="Civetta A."/>
            <person name="Clifton S.W."/>
            <person name="Comeron J.M."/>
            <person name="Costello J.C."/>
            <person name="Coyne J.A."/>
            <person name="Daub J."/>
            <person name="David R.G."/>
            <person name="Delcher A.L."/>
            <person name="Delehaunty K."/>
            <person name="Do C.B."/>
            <person name="Ebling H."/>
            <person name="Edwards K."/>
            <person name="Eickbush T."/>
            <person name="Evans J.D."/>
            <person name="Filipski A."/>
            <person name="Findeiss S."/>
            <person name="Freyhult E."/>
            <person name="Fulton L."/>
            <person name="Fulton R."/>
            <person name="Garcia A.C."/>
            <person name="Gardiner A."/>
            <person name="Garfield D.A."/>
            <person name="Garvin B.E."/>
            <person name="Gibson G."/>
            <person name="Gilbert D."/>
            <person name="Gnerre S."/>
            <person name="Godfrey J."/>
            <person name="Good R."/>
            <person name="Gotea V."/>
            <person name="Gravely B."/>
            <person name="Greenberg A.J."/>
            <person name="Griffiths-Jones S."/>
            <person name="Gross S."/>
            <person name="Guigo R."/>
            <person name="Gustafson E.A."/>
            <person name="Haerty W."/>
            <person name="Hahn M.W."/>
            <person name="Halligan D.L."/>
            <person name="Halpern A.L."/>
            <person name="Halter G.M."/>
            <person name="Han M.V."/>
            <person name="Heger A."/>
            <person name="Hillier L."/>
            <person name="Hinrichs A.S."/>
            <person name="Holmes I."/>
            <person name="Hoskins R.A."/>
            <person name="Hubisz M.J."/>
            <person name="Hultmark D."/>
            <person name="Huntley M.A."/>
            <person name="Jaffe D.B."/>
            <person name="Jagadeeshan S."/>
            <person name="Jeck W.R."/>
            <person name="Johnson J."/>
            <person name="Jones C.D."/>
            <person name="Jordan W.C."/>
            <person name="Karpen G.H."/>
            <person name="Kataoka E."/>
            <person name="Keightley P.D."/>
            <person name="Kheradpour P."/>
            <person name="Kirkness E.F."/>
            <person name="Koerich L.B."/>
            <person name="Kristiansen K."/>
            <person name="Kudrna D."/>
            <person name="Kulathinal R.J."/>
            <person name="Kumar S."/>
            <person name="Kwok R."/>
            <person name="Lander E."/>
            <person name="Langley C.H."/>
            <person name="Lapoint R."/>
            <person name="Lazzaro B.P."/>
            <person name="Lee S.J."/>
            <person name="Levesque L."/>
            <person name="Li R."/>
            <person name="Lin C.F."/>
            <person name="Lin M.F."/>
            <person name="Lindblad-Toh K."/>
            <person name="Llopart A."/>
            <person name="Long M."/>
            <person name="Low L."/>
            <person name="Lozovsky E."/>
            <person name="Lu J."/>
            <person name="Luo M."/>
            <person name="Machado C.A."/>
            <person name="Makalowski W."/>
            <person name="Marzo M."/>
            <person name="Matsuda M."/>
            <person name="Matzkin L."/>
            <person name="McAllister B."/>
            <person name="McBride C.S."/>
            <person name="McKernan B."/>
            <person name="McKernan K."/>
            <person name="Mendez-Lago M."/>
            <person name="Minx P."/>
            <person name="Mollenhauer M.U."/>
            <person name="Montooth K."/>
            <person name="Mount S.M."/>
            <person name="Mu X."/>
            <person name="Myers E."/>
            <person name="Negre B."/>
            <person name="Newfeld S."/>
            <person name="Nielsen R."/>
            <person name="Noor M.A."/>
            <person name="O'Grady P."/>
            <person name="Pachter L."/>
            <person name="Papaceit M."/>
            <person name="Parisi M.J."/>
            <person name="Parisi M."/>
            <person name="Parts L."/>
            <person name="Pedersen J.S."/>
            <person name="Pesole G."/>
            <person name="Phillippy A.M."/>
            <person name="Ponting C.P."/>
            <person name="Pop M."/>
            <person name="Porcelli D."/>
            <person name="Powell J.R."/>
            <person name="Prohaska S."/>
            <person name="Pruitt K."/>
            <person name="Puig M."/>
            <person name="Quesneville H."/>
            <person name="Ram K.R."/>
            <person name="Rand D."/>
            <person name="Rasmussen M.D."/>
            <person name="Reed L.K."/>
            <person name="Reenan R."/>
            <person name="Reily A."/>
            <person name="Remington K.A."/>
            <person name="Rieger T.T."/>
            <person name="Ritchie M.G."/>
            <person name="Robin C."/>
            <person name="Rogers Y.H."/>
            <person name="Rohde C."/>
            <person name="Rozas J."/>
            <person name="Rubenfield M.J."/>
            <person name="Ruiz A."/>
            <person name="Russo S."/>
            <person name="Salzberg S.L."/>
            <person name="Sanchez-Gracia A."/>
            <person name="Saranga D.J."/>
            <person name="Sato H."/>
            <person name="Schaeffer S.W."/>
            <person name="Schatz M.C."/>
            <person name="Schlenke T."/>
            <person name="Schwartz R."/>
            <person name="Segarra C."/>
            <person name="Singh R.S."/>
            <person name="Sirot L."/>
            <person name="Sirota M."/>
            <person name="Sisneros N.B."/>
            <person name="Smith C.D."/>
            <person name="Smith T.F."/>
            <person name="Spieth J."/>
            <person name="Stage D.E."/>
            <person name="Stark A."/>
            <person name="Stephan W."/>
            <person name="Strausberg R.L."/>
            <person name="Strempel S."/>
            <person name="Sturgill D."/>
            <person name="Sutton G."/>
            <person name="Sutton G.G."/>
            <person name="Tao W."/>
            <person name="Teichmann S."/>
            <person name="Tobari Y.N."/>
            <person name="Tomimura Y."/>
            <person name="Tsolas J.M."/>
            <person name="Valente V.L."/>
            <person name="Venter E."/>
            <person name="Venter J.C."/>
            <person name="Vicario S."/>
            <person name="Vieira F.G."/>
            <person name="Vilella A.J."/>
            <person name="Villasante A."/>
            <person name="Walenz B."/>
            <person name="Wang J."/>
            <person name="Wasserman M."/>
            <person name="Watts T."/>
            <person name="Wilson D."/>
            <person name="Wilson R.K."/>
            <person name="Wing R.A."/>
            <person name="Wolfner M.F."/>
            <person name="Wong A."/>
            <person name="Wong G.K."/>
            <person name="Wu C.I."/>
            <person name="Wu G."/>
            <person name="Yamamoto D."/>
            <person name="Yang H.P."/>
            <person name="Yang S.P."/>
            <person name="Yorke J.A."/>
            <person name="Yoshida K."/>
            <person name="Zdobnov E."/>
            <person name="Zhang P."/>
            <person name="Zhang Y."/>
            <person name="Zimin A.V."/>
            <person name="Baldwin J."/>
            <person name="Abdouelleil A."/>
            <person name="Abdulkadir J."/>
            <person name="Abebe A."/>
            <person name="Abera B."/>
            <person name="Abreu J."/>
            <person name="Acer S.C."/>
            <person name="Aftuck L."/>
            <person name="Alexander A."/>
            <person name="An P."/>
            <person name="Anderson E."/>
            <person name="Anderson S."/>
            <person name="Arachi H."/>
            <person name="Azer M."/>
            <person name="Bachantsang P."/>
            <person name="Barry A."/>
            <person name="Bayul T."/>
            <person name="Berlin A."/>
            <person name="Bessette D."/>
            <person name="Bloom T."/>
            <person name="Blye J."/>
            <person name="Boguslavskiy L."/>
            <person name="Bonnet C."/>
            <person name="Boukhgalter B."/>
            <person name="Bourzgui I."/>
            <person name="Brown A."/>
            <person name="Cahill P."/>
            <person name="Channer S."/>
            <person name="Cheshatsang Y."/>
            <person name="Chuda L."/>
            <person name="Citroen M."/>
            <person name="Collymore A."/>
            <person name="Cooke P."/>
            <person name="Costello M."/>
            <person name="D'Aco K."/>
            <person name="Daza R."/>
            <person name="De Haan G."/>
            <person name="DeGray S."/>
            <person name="DeMaso C."/>
            <person name="Dhargay N."/>
            <person name="Dooley K."/>
            <person name="Dooley E."/>
            <person name="Doricent M."/>
            <person name="Dorje P."/>
            <person name="Dorjee K."/>
            <person name="Dupes A."/>
            <person name="Elong R."/>
            <person name="Falk J."/>
            <person name="Farina A."/>
            <person name="Faro S."/>
            <person name="Ferguson D."/>
            <person name="Fisher S."/>
            <person name="Foley C.D."/>
            <person name="Franke A."/>
            <person name="Friedrich D."/>
            <person name="Gadbois L."/>
            <person name="Gearin G."/>
            <person name="Gearin C.R."/>
            <person name="Giannoukos G."/>
            <person name="Goode T."/>
            <person name="Graham J."/>
            <person name="Grandbois E."/>
            <person name="Grewal S."/>
            <person name="Gyaltsen K."/>
            <person name="Hafez N."/>
            <person name="Hagos B."/>
            <person name="Hall J."/>
            <person name="Henson C."/>
            <person name="Hollinger A."/>
            <person name="Honan T."/>
            <person name="Huard M.D."/>
            <person name="Hughes L."/>
            <person name="Hurhula B."/>
            <person name="Husby M.E."/>
            <person name="Kamat A."/>
            <person name="Kanga B."/>
            <person name="Kashin S."/>
            <person name="Khazanovich D."/>
            <person name="Kisner P."/>
            <person name="Lance K."/>
            <person name="Lara M."/>
            <person name="Lee W."/>
            <person name="Lennon N."/>
            <person name="Letendre F."/>
            <person name="LeVine R."/>
            <person name="Lipovsky A."/>
            <person name="Liu X."/>
            <person name="Liu J."/>
            <person name="Liu S."/>
            <person name="Lokyitsang T."/>
            <person name="Lokyitsang Y."/>
            <person name="Lubonja R."/>
            <person name="Lui A."/>
            <person name="MacDonald P."/>
            <person name="Magnisalis V."/>
            <person name="Maru K."/>
            <person name="Matthews C."/>
            <person name="McCusker W."/>
            <person name="McDonough S."/>
            <person name="Mehta T."/>
            <person name="Meldrim J."/>
            <person name="Meneus L."/>
            <person name="Mihai O."/>
            <person name="Mihalev A."/>
            <person name="Mihova T."/>
            <person name="Mittelman R."/>
            <person name="Mlenga V."/>
            <person name="Montmayeur A."/>
            <person name="Mulrain L."/>
            <person name="Navidi A."/>
            <person name="Naylor J."/>
            <person name="Negash T."/>
            <person name="Nguyen T."/>
            <person name="Nguyen N."/>
            <person name="Nicol R."/>
            <person name="Norbu C."/>
            <person name="Norbu N."/>
            <person name="Novod N."/>
            <person name="O'Neill B."/>
            <person name="Osman S."/>
            <person name="Markiewicz E."/>
            <person name="Oyono O.L."/>
            <person name="Patti C."/>
            <person name="Phunkhang P."/>
            <person name="Pierre F."/>
            <person name="Priest M."/>
            <person name="Raghuraman S."/>
            <person name="Rege F."/>
            <person name="Reyes R."/>
            <person name="Rise C."/>
            <person name="Rogov P."/>
            <person name="Ross K."/>
            <person name="Ryan E."/>
            <person name="Settipalli S."/>
            <person name="Shea T."/>
            <person name="Sherpa N."/>
            <person name="Shi L."/>
            <person name="Shih D."/>
            <person name="Sparrow T."/>
            <person name="Spaulding J."/>
            <person name="Stalker J."/>
            <person name="Stange-Thomann N."/>
            <person name="Stavropoulos S."/>
            <person name="Stone C."/>
            <person name="Strader C."/>
            <person name="Tesfaye S."/>
            <person name="Thomson T."/>
            <person name="Thoulutsang Y."/>
            <person name="Thoulutsang D."/>
            <person name="Topham K."/>
            <person name="Topping I."/>
            <person name="Tsamla T."/>
            <person name="Vassiliev H."/>
            <person name="Vo A."/>
            <person name="Wangchuk T."/>
            <person name="Wangdi T."/>
            <person name="Weiand M."/>
            <person name="Wilkinson J."/>
            <person name="Wilson A."/>
            <person name="Yadav S."/>
            <person name="Young G."/>
            <person name="Yu Q."/>
            <person name="Zembek L."/>
            <person name="Zhong D."/>
            <person name="Zimmer A."/>
            <person name="Zwirko Z."/>
            <person name="Jaffe D.B."/>
            <person name="Alvarez P."/>
            <person name="Brockman W."/>
            <person name="Butler J."/>
            <person name="Chin C."/>
            <person name="Gnerre S."/>
            <person name="Grabherr M."/>
            <person name="Kleber M."/>
            <person name="Mauceli E."/>
            <person name="MacCallum I."/>
        </authorList>
    </citation>
    <scope>NUCLEOTIDE SEQUENCE [LARGE SCALE GENOMIC DNA]</scope>
    <source>
        <strain evidence="2">Tucson 14024-0371.13</strain>
    </source>
</reference>
<evidence type="ECO:0000313" key="2">
    <source>
        <dbReference type="Proteomes" id="UP000007801"/>
    </source>
</evidence>
<evidence type="ECO:0000313" key="1">
    <source>
        <dbReference type="EMBL" id="KPU75828.1"/>
    </source>
</evidence>
<name>A0A0N8P011_DROAN</name>
<accession>A0A0N8P011</accession>
<dbReference type="InParanoid" id="A0A0N8P011"/>
<dbReference type="EMBL" id="CH902619">
    <property type="protein sequence ID" value="KPU75828.1"/>
    <property type="molecule type" value="Genomic_DNA"/>
</dbReference>
<dbReference type="OrthoDB" id="6591917at2759"/>
<dbReference type="AlphaFoldDB" id="A0A0N8P011"/>
<dbReference type="Proteomes" id="UP000007801">
    <property type="component" value="Unassembled WGS sequence"/>
</dbReference>